<dbReference type="RefSeq" id="WP_007912144.1">
    <property type="nucleotide sequence ID" value="NZ_ADVG01000002.1"/>
</dbReference>
<organism evidence="2 3">
    <name type="scientific">Ktedonobacter racemifer DSM 44963</name>
    <dbReference type="NCBI Taxonomy" id="485913"/>
    <lineage>
        <taxon>Bacteria</taxon>
        <taxon>Bacillati</taxon>
        <taxon>Chloroflexota</taxon>
        <taxon>Ktedonobacteria</taxon>
        <taxon>Ktedonobacterales</taxon>
        <taxon>Ktedonobacteraceae</taxon>
        <taxon>Ktedonobacter</taxon>
    </lineage>
</organism>
<dbReference type="AlphaFoldDB" id="D6TN60"/>
<protein>
    <submittedName>
        <fullName evidence="2">SWI/SNF related, matrix associated, actin dependent regulator of chromatin</fullName>
    </submittedName>
</protein>
<gene>
    <name evidence="2" type="ORF">Krac_8539</name>
</gene>
<sequence length="85" mass="9073">MAEERKSTGEPEGGAGEGFIKLPESGDWYVEEVPPGTGLDEWLAANPGYNPTPGGLSQEEVDKLQADEAASLQELLKALNDDNNQ</sequence>
<evidence type="ECO:0000313" key="3">
    <source>
        <dbReference type="Proteomes" id="UP000004508"/>
    </source>
</evidence>
<proteinExistence type="predicted"/>
<name>D6TN60_KTERA</name>
<dbReference type="InParanoid" id="D6TN60"/>
<accession>D6TN60</accession>
<reference evidence="2 3" key="1">
    <citation type="journal article" date="2011" name="Stand. Genomic Sci.">
        <title>Non-contiguous finished genome sequence and contextual data of the filamentous soil bacterium Ktedonobacter racemifer type strain (SOSP1-21).</title>
        <authorList>
            <person name="Chang Y.J."/>
            <person name="Land M."/>
            <person name="Hauser L."/>
            <person name="Chertkov O."/>
            <person name="Del Rio T.G."/>
            <person name="Nolan M."/>
            <person name="Copeland A."/>
            <person name="Tice H."/>
            <person name="Cheng J.F."/>
            <person name="Lucas S."/>
            <person name="Han C."/>
            <person name="Goodwin L."/>
            <person name="Pitluck S."/>
            <person name="Ivanova N."/>
            <person name="Ovchinikova G."/>
            <person name="Pati A."/>
            <person name="Chen A."/>
            <person name="Palaniappan K."/>
            <person name="Mavromatis K."/>
            <person name="Liolios K."/>
            <person name="Brettin T."/>
            <person name="Fiebig A."/>
            <person name="Rohde M."/>
            <person name="Abt B."/>
            <person name="Goker M."/>
            <person name="Detter J.C."/>
            <person name="Woyke T."/>
            <person name="Bristow J."/>
            <person name="Eisen J.A."/>
            <person name="Markowitz V."/>
            <person name="Hugenholtz P."/>
            <person name="Kyrpides N.C."/>
            <person name="Klenk H.P."/>
            <person name="Lapidus A."/>
        </authorList>
    </citation>
    <scope>NUCLEOTIDE SEQUENCE [LARGE SCALE GENOMIC DNA]</scope>
    <source>
        <strain evidence="3">DSM 44963</strain>
    </source>
</reference>
<evidence type="ECO:0000256" key="1">
    <source>
        <dbReference type="SAM" id="MobiDB-lite"/>
    </source>
</evidence>
<feature type="region of interest" description="Disordered" evidence="1">
    <location>
        <begin position="1"/>
        <end position="23"/>
    </location>
</feature>
<keyword evidence="3" id="KW-1185">Reference proteome</keyword>
<dbReference type="STRING" id="485913.Krac_8539"/>
<dbReference type="Proteomes" id="UP000004508">
    <property type="component" value="Unassembled WGS sequence"/>
</dbReference>
<comment type="caution">
    <text evidence="2">The sequence shown here is derived from an EMBL/GenBank/DDBJ whole genome shotgun (WGS) entry which is preliminary data.</text>
</comment>
<dbReference type="EMBL" id="ADVG01000002">
    <property type="protein sequence ID" value="EFH87210.1"/>
    <property type="molecule type" value="Genomic_DNA"/>
</dbReference>
<evidence type="ECO:0000313" key="2">
    <source>
        <dbReference type="EMBL" id="EFH87210.1"/>
    </source>
</evidence>